<evidence type="ECO:0000313" key="5">
    <source>
        <dbReference type="Proteomes" id="UP000266118"/>
    </source>
</evidence>
<dbReference type="PANTHER" id="PTHR30273:SF2">
    <property type="entry name" value="PROTEIN FECR"/>
    <property type="match status" value="1"/>
</dbReference>
<dbReference type="AlphaFoldDB" id="A0A386HPF6"/>
<dbReference type="Pfam" id="PF16344">
    <property type="entry name" value="FecR_C"/>
    <property type="match status" value="1"/>
</dbReference>
<dbReference type="KEGG" id="ark:D6B99_07525"/>
<feature type="transmembrane region" description="Helical" evidence="1">
    <location>
        <begin position="89"/>
        <end position="107"/>
    </location>
</feature>
<dbReference type="GO" id="GO:0016989">
    <property type="term" value="F:sigma factor antagonist activity"/>
    <property type="evidence" value="ECO:0007669"/>
    <property type="project" value="TreeGrafter"/>
</dbReference>
<feature type="domain" description="FecR protein" evidence="2">
    <location>
        <begin position="186"/>
        <end position="280"/>
    </location>
</feature>
<dbReference type="OrthoDB" id="625980at2"/>
<dbReference type="PANTHER" id="PTHR30273">
    <property type="entry name" value="PERIPLASMIC SIGNAL SENSOR AND SIGMA FACTOR ACTIVATOR FECR-RELATED"/>
    <property type="match status" value="1"/>
</dbReference>
<organism evidence="4 5">
    <name type="scientific">Arachidicoccus soli</name>
    <dbReference type="NCBI Taxonomy" id="2341117"/>
    <lineage>
        <taxon>Bacteria</taxon>
        <taxon>Pseudomonadati</taxon>
        <taxon>Bacteroidota</taxon>
        <taxon>Chitinophagia</taxon>
        <taxon>Chitinophagales</taxon>
        <taxon>Chitinophagaceae</taxon>
        <taxon>Arachidicoccus</taxon>
    </lineage>
</organism>
<dbReference type="InterPro" id="IPR012373">
    <property type="entry name" value="Ferrdict_sens_TM"/>
</dbReference>
<keyword evidence="1" id="KW-0472">Membrane</keyword>
<evidence type="ECO:0000256" key="1">
    <source>
        <dbReference type="SAM" id="Phobius"/>
    </source>
</evidence>
<dbReference type="EMBL" id="CP032489">
    <property type="protein sequence ID" value="AYD47466.1"/>
    <property type="molecule type" value="Genomic_DNA"/>
</dbReference>
<dbReference type="FunFam" id="2.60.120.1440:FF:000001">
    <property type="entry name" value="Putative anti-sigma factor"/>
    <property type="match status" value="1"/>
</dbReference>
<evidence type="ECO:0000259" key="2">
    <source>
        <dbReference type="Pfam" id="PF04773"/>
    </source>
</evidence>
<dbReference type="InterPro" id="IPR006860">
    <property type="entry name" value="FecR"/>
</dbReference>
<dbReference type="RefSeq" id="WP_119986620.1">
    <property type="nucleotide sequence ID" value="NZ_CP032489.1"/>
</dbReference>
<accession>A0A386HPF6</accession>
<dbReference type="InterPro" id="IPR032508">
    <property type="entry name" value="FecR_C"/>
</dbReference>
<protein>
    <submittedName>
        <fullName evidence="4">DUF4974 domain-containing protein</fullName>
    </submittedName>
</protein>
<dbReference type="Gene3D" id="2.60.120.1440">
    <property type="match status" value="1"/>
</dbReference>
<dbReference type="Proteomes" id="UP000266118">
    <property type="component" value="Chromosome"/>
</dbReference>
<evidence type="ECO:0000313" key="4">
    <source>
        <dbReference type="EMBL" id="AYD47466.1"/>
    </source>
</evidence>
<proteinExistence type="predicted"/>
<evidence type="ECO:0000259" key="3">
    <source>
        <dbReference type="Pfam" id="PF16344"/>
    </source>
</evidence>
<feature type="domain" description="Protein FecR C-terminal" evidence="3">
    <location>
        <begin position="324"/>
        <end position="390"/>
    </location>
</feature>
<keyword evidence="1" id="KW-0812">Transmembrane</keyword>
<reference evidence="4 5" key="1">
    <citation type="submission" date="2018-09" db="EMBL/GenBank/DDBJ databases">
        <title>Arachidicoccus sp. nov., a bacterium isolated from soil.</title>
        <authorList>
            <person name="Weon H.-Y."/>
            <person name="Kwon S.-W."/>
            <person name="Lee S.A."/>
        </authorList>
    </citation>
    <scope>NUCLEOTIDE SEQUENCE [LARGE SCALE GENOMIC DNA]</scope>
    <source>
        <strain evidence="4 5">KIS59-12</strain>
    </source>
</reference>
<dbReference type="Pfam" id="PF04773">
    <property type="entry name" value="FecR"/>
    <property type="match status" value="1"/>
</dbReference>
<dbReference type="Gene3D" id="3.55.50.30">
    <property type="match status" value="1"/>
</dbReference>
<keyword evidence="1" id="KW-1133">Transmembrane helix</keyword>
<keyword evidence="5" id="KW-1185">Reference proteome</keyword>
<gene>
    <name evidence="4" type="ORF">D6B99_07525</name>
</gene>
<sequence length="393" mass="43697">MTEQQQSRLEELLKQYETNDFSIEEALEFHELLRLEGAMKLFHSFSTNSEAETALHNINVTPNWKKVWENVRLKAGLRKQRIDLYNFRLGKIAAVFLVLILVSAIIYHKTQQKSNSSTVVSNNIEDVAPGHNGAVLTLSDGSQIIIDSLGNGSIAKQGVTNIIKQNGELVYQPTIEKQPTAMVYNTMSTPRGRQFRLVLPDGTKVWLNASSSITYPTTFSGKERTVTISGEAYFEVVHNKAMPFKVEVGGETVEDLGTHFNIMAYPEEKVITTTLLEGSINLISNGSGQILKPGQQARLNKVSRNITLQEIDTSQAVAWVHGQIVLDNTPIAMLMHQISRWYNVDVEIEGNISQRQFGGTIDRNVNLSYVLDALEANGINAKLIGNKIIVSAK</sequence>
<name>A0A386HPF6_9BACT</name>